<organism evidence="1 2">
    <name type="scientific">Leptospirillum ferrodiazotrophum</name>
    <dbReference type="NCBI Taxonomy" id="412449"/>
    <lineage>
        <taxon>Bacteria</taxon>
        <taxon>Pseudomonadati</taxon>
        <taxon>Nitrospirota</taxon>
        <taxon>Nitrospiria</taxon>
        <taxon>Nitrospirales</taxon>
        <taxon>Nitrospiraceae</taxon>
        <taxon>Leptospirillum</taxon>
    </lineage>
</organism>
<protein>
    <recommendedName>
        <fullName evidence="3">Outer membrane protein beta-barrel domain-containing protein</fullName>
    </recommendedName>
</protein>
<reference evidence="1 2" key="1">
    <citation type="journal article" date="2009" name="Appl. Environ. Microbiol.">
        <title>Community genomic and proteomic analyses of chemoautotrophic iron-oxidizing "Leptospirillum rubarum" (Group II) and "Leptospirillum ferrodiazotrophum" (Group III) bacteria in acid mine drainage biofilms.</title>
        <authorList>
            <person name="Goltsman D.S."/>
            <person name="Denef V.J."/>
            <person name="Singer S.W."/>
            <person name="VerBerkmoes N.C."/>
            <person name="Lefsrud M."/>
            <person name="Mueller R.S."/>
            <person name="Dick G.J."/>
            <person name="Sun C.L."/>
            <person name="Wheeler K.E."/>
            <person name="Zemla A."/>
            <person name="Baker B.J."/>
            <person name="Hauser L."/>
            <person name="Land M."/>
            <person name="Shah M.B."/>
            <person name="Thelen M.P."/>
            <person name="Hettich R.L."/>
            <person name="Banfield J.F."/>
        </authorList>
    </citation>
    <scope>NUCLEOTIDE SEQUENCE [LARGE SCALE GENOMIC DNA]</scope>
</reference>
<gene>
    <name evidence="1" type="ORF">UBAL3_80290058</name>
</gene>
<dbReference type="AlphaFoldDB" id="C6HW77"/>
<name>C6HW77_9BACT</name>
<dbReference type="Proteomes" id="UP000009374">
    <property type="component" value="Unassembled WGS sequence"/>
</dbReference>
<evidence type="ECO:0008006" key="3">
    <source>
        <dbReference type="Google" id="ProtNLM"/>
    </source>
</evidence>
<keyword evidence="2" id="KW-1185">Reference proteome</keyword>
<evidence type="ECO:0000313" key="2">
    <source>
        <dbReference type="Proteomes" id="UP000009374"/>
    </source>
</evidence>
<accession>C6HW77</accession>
<dbReference type="EMBL" id="GG693868">
    <property type="protein sequence ID" value="EES53182.1"/>
    <property type="molecule type" value="Genomic_DNA"/>
</dbReference>
<proteinExistence type="predicted"/>
<sequence length="197" mass="22064">MPRGLRIPTLLLVLPFVLLFLFPRTARAFDVQFMGNFDYLAESPLQNNSPEGWGGGIRVTWEYIPDWDITATLMTNIFQTTQTIAQNPVTYSPNNSGLMSLTPLSFGVYHVLYRRPNKNWIYAIADVGAALEYSYGGGHITPEPFGEVGAGYSFKQWFIEERVEAMPLAFPAYPSPAFSSGPLIMFTTSVGVHFFVF</sequence>
<evidence type="ECO:0000313" key="1">
    <source>
        <dbReference type="EMBL" id="EES53182.1"/>
    </source>
</evidence>